<evidence type="ECO:0000256" key="10">
    <source>
        <dbReference type="ARBA" id="ARBA00023304"/>
    </source>
</evidence>
<evidence type="ECO:0000256" key="15">
    <source>
        <dbReference type="RuleBase" id="RU004516"/>
    </source>
</evidence>
<dbReference type="InterPro" id="IPR043131">
    <property type="entry name" value="BCAT-like_N"/>
</dbReference>
<comment type="pathway">
    <text evidence="3">Amino-acid biosynthesis; L-isoleucine biosynthesis; L-isoleucine from 2-oxobutanoate: step 4/4.</text>
</comment>
<dbReference type="InterPro" id="IPR018300">
    <property type="entry name" value="Aminotrans_IV_CS"/>
</dbReference>
<comment type="cofactor">
    <cofactor evidence="1 15">
        <name>pyridoxal 5'-phosphate</name>
        <dbReference type="ChEBI" id="CHEBI:597326"/>
    </cofactor>
</comment>
<dbReference type="GO" id="GO:0016829">
    <property type="term" value="F:lyase activity"/>
    <property type="evidence" value="ECO:0007669"/>
    <property type="project" value="UniProtKB-KW"/>
</dbReference>
<reference evidence="16 17" key="1">
    <citation type="submission" date="2014-08" db="EMBL/GenBank/DDBJ databases">
        <authorList>
            <person name="Chen Y.-H."/>
        </authorList>
    </citation>
    <scope>NUCLEOTIDE SEQUENCE [LARGE SCALE GENOMIC DNA]</scope>
</reference>
<protein>
    <recommendedName>
        <fullName evidence="8">Probable branched-chain-amino-acid aminotransferase</fullName>
        <ecNumber evidence="7">2.6.1.42</ecNumber>
    </recommendedName>
</protein>
<dbReference type="InterPro" id="IPR043132">
    <property type="entry name" value="BCAT-like_C"/>
</dbReference>
<keyword evidence="10" id="KW-0028">Amino-acid biosynthesis</keyword>
<evidence type="ECO:0000256" key="3">
    <source>
        <dbReference type="ARBA" id="ARBA00004824"/>
    </source>
</evidence>
<evidence type="ECO:0000256" key="13">
    <source>
        <dbReference type="ARBA" id="ARBA00049229"/>
    </source>
</evidence>
<comment type="pathway">
    <text evidence="4">Amino-acid biosynthesis; L-valine biosynthesis; L-valine from pyruvate: step 4/4.</text>
</comment>
<dbReference type="PROSITE" id="PS00770">
    <property type="entry name" value="AA_TRANSFER_CLASS_4"/>
    <property type="match status" value="1"/>
</dbReference>
<evidence type="ECO:0000256" key="4">
    <source>
        <dbReference type="ARBA" id="ARBA00004931"/>
    </source>
</evidence>
<dbReference type="GO" id="GO:0009082">
    <property type="term" value="P:branched-chain amino acid biosynthetic process"/>
    <property type="evidence" value="ECO:0007669"/>
    <property type="project" value="UniProtKB-KW"/>
</dbReference>
<evidence type="ECO:0000256" key="2">
    <source>
        <dbReference type="ARBA" id="ARBA00003109"/>
    </source>
</evidence>
<evidence type="ECO:0000256" key="9">
    <source>
        <dbReference type="ARBA" id="ARBA00022898"/>
    </source>
</evidence>
<dbReference type="Pfam" id="PF01063">
    <property type="entry name" value="Aminotran_4"/>
    <property type="match status" value="1"/>
</dbReference>
<evidence type="ECO:0000256" key="11">
    <source>
        <dbReference type="ARBA" id="ARBA00048212"/>
    </source>
</evidence>
<dbReference type="Proteomes" id="UP000039660">
    <property type="component" value="Unassembled WGS sequence"/>
</dbReference>
<dbReference type="EC" id="2.6.1.42" evidence="7"/>
<comment type="function">
    <text evidence="2">Acts on leucine, isoleucine and valine.</text>
</comment>
<dbReference type="PANTHER" id="PTHR42743">
    <property type="entry name" value="AMINO-ACID AMINOTRANSFERASE"/>
    <property type="match status" value="1"/>
</dbReference>
<keyword evidence="16" id="KW-0456">Lyase</keyword>
<dbReference type="EMBL" id="CCRK01000005">
    <property type="protein sequence ID" value="CDZ48735.1"/>
    <property type="molecule type" value="Genomic_DNA"/>
</dbReference>
<dbReference type="InterPro" id="IPR001544">
    <property type="entry name" value="Aminotrans_IV"/>
</dbReference>
<proteinExistence type="inferred from homology"/>
<accession>A0A0T7GN80</accession>
<organism evidence="16 17">
    <name type="scientific">Neorhizobium galegae bv. officinalis</name>
    <dbReference type="NCBI Taxonomy" id="323656"/>
    <lineage>
        <taxon>Bacteria</taxon>
        <taxon>Pseudomonadati</taxon>
        <taxon>Pseudomonadota</taxon>
        <taxon>Alphaproteobacteria</taxon>
        <taxon>Hyphomicrobiales</taxon>
        <taxon>Rhizobiaceae</taxon>
        <taxon>Rhizobium/Agrobacterium group</taxon>
        <taxon>Neorhizobium</taxon>
    </lineage>
</organism>
<evidence type="ECO:0000256" key="5">
    <source>
        <dbReference type="ARBA" id="ARBA00005072"/>
    </source>
</evidence>
<dbReference type="NCBIfam" id="NF005729">
    <property type="entry name" value="PRK07546.1-3"/>
    <property type="match status" value="1"/>
</dbReference>
<keyword evidence="9 15" id="KW-0663">Pyridoxal phosphate</keyword>
<keyword evidence="16" id="KW-0808">Transferase</keyword>
<dbReference type="NCBIfam" id="NF005731">
    <property type="entry name" value="PRK07546.1-5"/>
    <property type="match status" value="1"/>
</dbReference>
<dbReference type="InterPro" id="IPR050571">
    <property type="entry name" value="Class-IV_PLP-Dep_Aminotrnsfr"/>
</dbReference>
<evidence type="ECO:0000256" key="7">
    <source>
        <dbReference type="ARBA" id="ARBA00013053"/>
    </source>
</evidence>
<dbReference type="AlphaFoldDB" id="A0A0T7GN80"/>
<evidence type="ECO:0000256" key="1">
    <source>
        <dbReference type="ARBA" id="ARBA00001933"/>
    </source>
</evidence>
<evidence type="ECO:0000256" key="8">
    <source>
        <dbReference type="ARBA" id="ARBA00014472"/>
    </source>
</evidence>
<evidence type="ECO:0000256" key="12">
    <source>
        <dbReference type="ARBA" id="ARBA00048798"/>
    </source>
</evidence>
<evidence type="ECO:0000313" key="16">
    <source>
        <dbReference type="EMBL" id="CDZ48735.1"/>
    </source>
</evidence>
<sequence length="234" mass="25906">MDFSLIETMRWEPGNGLLRVDQHLRRLSRSADALGFRQPPADTLKQLKAAAAGGETPLRVRLVMTYRGKIEITTTPFTPLPADTIWRIQVARTTLPSDDPTYRHKTSRREIYEAARAEFSPEEADEVILLNERGEVCEGTITNVFVEQPDGSLLTPALSSGLLPGILRADLIREGKAKSQVLRLADLENRRFFVGNSLRGLIAAELVAQTARSEIPVEAPRPAARPAKMARAGR</sequence>
<keyword evidence="10" id="KW-0100">Branched-chain amino acid biosynthesis</keyword>
<comment type="catalytic activity">
    <reaction evidence="11">
        <text>L-valine + 2-oxoglutarate = 3-methyl-2-oxobutanoate + L-glutamate</text>
        <dbReference type="Rhea" id="RHEA:24813"/>
        <dbReference type="ChEBI" id="CHEBI:11851"/>
        <dbReference type="ChEBI" id="CHEBI:16810"/>
        <dbReference type="ChEBI" id="CHEBI:29985"/>
        <dbReference type="ChEBI" id="CHEBI:57762"/>
        <dbReference type="EC" id="2.6.1.42"/>
    </reaction>
</comment>
<keyword evidence="16" id="KW-0032">Aminotransferase</keyword>
<comment type="catalytic activity">
    <reaction evidence="13">
        <text>L-leucine + 2-oxoglutarate = 4-methyl-2-oxopentanoate + L-glutamate</text>
        <dbReference type="Rhea" id="RHEA:18321"/>
        <dbReference type="ChEBI" id="CHEBI:16810"/>
        <dbReference type="ChEBI" id="CHEBI:17865"/>
        <dbReference type="ChEBI" id="CHEBI:29985"/>
        <dbReference type="ChEBI" id="CHEBI:57427"/>
        <dbReference type="EC" id="2.6.1.42"/>
    </reaction>
</comment>
<dbReference type="RefSeq" id="WP_046634859.1">
    <property type="nucleotide sequence ID" value="NZ_CCRK01000005.1"/>
</dbReference>
<dbReference type="GO" id="GO:0004084">
    <property type="term" value="F:branched-chain-amino-acid transaminase activity"/>
    <property type="evidence" value="ECO:0007669"/>
    <property type="project" value="UniProtKB-EC"/>
</dbReference>
<evidence type="ECO:0000256" key="6">
    <source>
        <dbReference type="ARBA" id="ARBA00009320"/>
    </source>
</evidence>
<dbReference type="Gene3D" id="3.20.10.10">
    <property type="entry name" value="D-amino Acid Aminotransferase, subunit A, domain 2"/>
    <property type="match status" value="1"/>
</dbReference>
<comment type="pathway">
    <text evidence="5">Amino-acid biosynthesis; L-leucine biosynthesis; L-leucine from 3-methyl-2-oxobutanoate: step 4/4.</text>
</comment>
<evidence type="ECO:0000256" key="14">
    <source>
        <dbReference type="RuleBase" id="RU004106"/>
    </source>
</evidence>
<evidence type="ECO:0000313" key="17">
    <source>
        <dbReference type="Proteomes" id="UP000039660"/>
    </source>
</evidence>
<dbReference type="SUPFAM" id="SSF56752">
    <property type="entry name" value="D-aminoacid aminotransferase-like PLP-dependent enzymes"/>
    <property type="match status" value="1"/>
</dbReference>
<dbReference type="Gene3D" id="3.30.470.10">
    <property type="match status" value="1"/>
</dbReference>
<comment type="similarity">
    <text evidence="6 14">Belongs to the class-IV pyridoxal-phosphate-dependent aminotransferase family.</text>
</comment>
<dbReference type="PANTHER" id="PTHR42743:SF11">
    <property type="entry name" value="AMINODEOXYCHORISMATE LYASE"/>
    <property type="match status" value="1"/>
</dbReference>
<name>A0A0T7GN80_NEOGA</name>
<gene>
    <name evidence="16" type="ORF">NGAL_HAMBI1189_25790</name>
</gene>
<dbReference type="InterPro" id="IPR036038">
    <property type="entry name" value="Aminotransferase-like"/>
</dbReference>
<comment type="catalytic activity">
    <reaction evidence="12">
        <text>L-isoleucine + 2-oxoglutarate = (S)-3-methyl-2-oxopentanoate + L-glutamate</text>
        <dbReference type="Rhea" id="RHEA:24801"/>
        <dbReference type="ChEBI" id="CHEBI:16810"/>
        <dbReference type="ChEBI" id="CHEBI:29985"/>
        <dbReference type="ChEBI" id="CHEBI:35146"/>
        <dbReference type="ChEBI" id="CHEBI:58045"/>
        <dbReference type="EC" id="2.6.1.42"/>
    </reaction>
</comment>